<accession>A0A431UDX2</accession>
<organism evidence="5 6">
    <name type="scientific">Lysinibacillus telephonicus</name>
    <dbReference type="NCBI Taxonomy" id="1714840"/>
    <lineage>
        <taxon>Bacteria</taxon>
        <taxon>Bacillati</taxon>
        <taxon>Bacillota</taxon>
        <taxon>Bacilli</taxon>
        <taxon>Bacillales</taxon>
        <taxon>Bacillaceae</taxon>
        <taxon>Lysinibacillus</taxon>
    </lineage>
</organism>
<sequence length="184" mass="21453">MLDREVNIDRRVKKTRQVLKDALISLMAEKDFSNITVQDITRVADVNRATFYSHYHDKIDLIQKIAEEILNELNAILMKKSDGLRSYDLLVQIFEHLSEHSEFYTIMLSSNRFPGFWKKLYAIFRNATSRSTEFSDSDDSIPQDILNSYILGAYFGVVIQWIKRGMPYSPKYMAEKLANIKTVI</sequence>
<evidence type="ECO:0000313" key="5">
    <source>
        <dbReference type="EMBL" id="RTQ87520.1"/>
    </source>
</evidence>
<evidence type="ECO:0000313" key="6">
    <source>
        <dbReference type="Proteomes" id="UP000276349"/>
    </source>
</evidence>
<gene>
    <name evidence="5" type="ORF">EKG35_18960</name>
</gene>
<feature type="DNA-binding region" description="H-T-H motif" evidence="3">
    <location>
        <begin position="36"/>
        <end position="55"/>
    </location>
</feature>
<keyword evidence="6" id="KW-1185">Reference proteome</keyword>
<dbReference type="InterPro" id="IPR001647">
    <property type="entry name" value="HTH_TetR"/>
</dbReference>
<name>A0A431UDX2_9BACI</name>
<dbReference type="PROSITE" id="PS50977">
    <property type="entry name" value="HTH_TETR_2"/>
    <property type="match status" value="1"/>
</dbReference>
<dbReference type="SUPFAM" id="SSF46689">
    <property type="entry name" value="Homeodomain-like"/>
    <property type="match status" value="1"/>
</dbReference>
<dbReference type="InterPro" id="IPR009057">
    <property type="entry name" value="Homeodomain-like_sf"/>
</dbReference>
<comment type="caution">
    <text evidence="5">The sequence shown here is derived from an EMBL/GenBank/DDBJ whole genome shotgun (WGS) entry which is preliminary data.</text>
</comment>
<dbReference type="GO" id="GO:0003677">
    <property type="term" value="F:DNA binding"/>
    <property type="evidence" value="ECO:0007669"/>
    <property type="project" value="UniProtKB-UniRule"/>
</dbReference>
<evidence type="ECO:0000256" key="2">
    <source>
        <dbReference type="ARBA" id="ARBA00023125"/>
    </source>
</evidence>
<dbReference type="Pfam" id="PF14278">
    <property type="entry name" value="TetR_C_8"/>
    <property type="match status" value="1"/>
</dbReference>
<dbReference type="PANTHER" id="PTHR43479:SF23">
    <property type="entry name" value="HTH TETR-TYPE DOMAIN-CONTAINING PROTEIN"/>
    <property type="match status" value="1"/>
</dbReference>
<dbReference type="OrthoDB" id="9810250at2"/>
<dbReference type="Proteomes" id="UP000276349">
    <property type="component" value="Unassembled WGS sequence"/>
</dbReference>
<dbReference type="AlphaFoldDB" id="A0A431UDX2"/>
<dbReference type="EMBL" id="RXNR01000094">
    <property type="protein sequence ID" value="RTQ87520.1"/>
    <property type="molecule type" value="Genomic_DNA"/>
</dbReference>
<feature type="domain" description="HTH tetR-type" evidence="4">
    <location>
        <begin position="13"/>
        <end position="73"/>
    </location>
</feature>
<evidence type="ECO:0000256" key="3">
    <source>
        <dbReference type="PROSITE-ProRule" id="PRU00335"/>
    </source>
</evidence>
<dbReference type="InterPro" id="IPR050624">
    <property type="entry name" value="HTH-type_Tx_Regulator"/>
</dbReference>
<keyword evidence="1" id="KW-0678">Repressor</keyword>
<reference evidence="5 6" key="1">
    <citation type="submission" date="2018-12" db="EMBL/GenBank/DDBJ databases">
        <authorList>
            <person name="Yu L."/>
        </authorList>
    </citation>
    <scope>NUCLEOTIDE SEQUENCE [LARGE SCALE GENOMIC DNA]</scope>
    <source>
        <strain evidence="5 6">S5H2222</strain>
    </source>
</reference>
<dbReference type="PANTHER" id="PTHR43479">
    <property type="entry name" value="ACREF/ENVCD OPERON REPRESSOR-RELATED"/>
    <property type="match status" value="1"/>
</dbReference>
<keyword evidence="2 3" id="KW-0238">DNA-binding</keyword>
<evidence type="ECO:0000256" key="1">
    <source>
        <dbReference type="ARBA" id="ARBA00022491"/>
    </source>
</evidence>
<proteinExistence type="predicted"/>
<dbReference type="InterPro" id="IPR039532">
    <property type="entry name" value="TetR_C_Firmicutes"/>
</dbReference>
<evidence type="ECO:0000259" key="4">
    <source>
        <dbReference type="PROSITE" id="PS50977"/>
    </source>
</evidence>
<dbReference type="Gene3D" id="1.10.357.10">
    <property type="entry name" value="Tetracycline Repressor, domain 2"/>
    <property type="match status" value="1"/>
</dbReference>
<protein>
    <submittedName>
        <fullName evidence="5">TetR/AcrR family transcriptional regulator</fullName>
    </submittedName>
</protein>
<dbReference type="Pfam" id="PF00440">
    <property type="entry name" value="TetR_N"/>
    <property type="match status" value="1"/>
</dbReference>